<name>A0A0B2UPX5_TOXCA</name>
<dbReference type="EMBL" id="UYWY01019704">
    <property type="protein sequence ID" value="VDM38874.1"/>
    <property type="molecule type" value="Genomic_DNA"/>
</dbReference>
<dbReference type="OrthoDB" id="5844009at2759"/>
<reference evidence="2 4" key="1">
    <citation type="submission" date="2014-11" db="EMBL/GenBank/DDBJ databases">
        <title>Genetic blueprint of the zoonotic pathogen Toxocara canis.</title>
        <authorList>
            <person name="Zhu X.-Q."/>
            <person name="Korhonen P.K."/>
            <person name="Cai H."/>
            <person name="Young N.D."/>
            <person name="Nejsum P."/>
            <person name="von Samson-Himmelstjerna G."/>
            <person name="Boag P.R."/>
            <person name="Tan P."/>
            <person name="Li Q."/>
            <person name="Min J."/>
            <person name="Yang Y."/>
            <person name="Wang X."/>
            <person name="Fang X."/>
            <person name="Hall R.S."/>
            <person name="Hofmann A."/>
            <person name="Sternberg P.W."/>
            <person name="Jex A.R."/>
            <person name="Gasser R.B."/>
        </authorList>
    </citation>
    <scope>NUCLEOTIDE SEQUENCE [LARGE SCALE GENOMIC DNA]</scope>
    <source>
        <strain evidence="2">PN_DK_2014</strain>
    </source>
</reference>
<dbReference type="Proteomes" id="UP000031036">
    <property type="component" value="Unassembled WGS sequence"/>
</dbReference>
<dbReference type="AlphaFoldDB" id="A0A0B2UPX5"/>
<dbReference type="EMBL" id="JPKZ01022219">
    <property type="protein sequence ID" value="KHN71443.1"/>
    <property type="molecule type" value="Genomic_DNA"/>
</dbReference>
<accession>A0A0B2UPX5</accession>
<feature type="domain" description="Ubiquitin-like" evidence="1">
    <location>
        <begin position="1"/>
        <end position="47"/>
    </location>
</feature>
<dbReference type="InterPro" id="IPR029071">
    <property type="entry name" value="Ubiquitin-like_domsf"/>
</dbReference>
<dbReference type="SUPFAM" id="SSF54236">
    <property type="entry name" value="Ubiquitin-like"/>
    <property type="match status" value="1"/>
</dbReference>
<reference evidence="3" key="2">
    <citation type="submission" date="2018-11" db="EMBL/GenBank/DDBJ databases">
        <authorList>
            <consortium name="Pathogen Informatics"/>
        </authorList>
    </citation>
    <scope>NUCLEOTIDE SEQUENCE [LARGE SCALE GENOMIC DNA]</scope>
</reference>
<dbReference type="Gene3D" id="3.10.20.90">
    <property type="entry name" value="Phosphatidylinositol 3-kinase Catalytic Subunit, Chain A, domain 1"/>
    <property type="match status" value="1"/>
</dbReference>
<dbReference type="PROSITE" id="PS50053">
    <property type="entry name" value="UBIQUITIN_2"/>
    <property type="match status" value="1"/>
</dbReference>
<dbReference type="InterPro" id="IPR000626">
    <property type="entry name" value="Ubiquitin-like_dom"/>
</dbReference>
<keyword evidence="4" id="KW-1185">Reference proteome</keyword>
<organism evidence="2 4">
    <name type="scientific">Toxocara canis</name>
    <name type="common">Canine roundworm</name>
    <dbReference type="NCBI Taxonomy" id="6265"/>
    <lineage>
        <taxon>Eukaryota</taxon>
        <taxon>Metazoa</taxon>
        <taxon>Ecdysozoa</taxon>
        <taxon>Nematoda</taxon>
        <taxon>Chromadorea</taxon>
        <taxon>Rhabditida</taxon>
        <taxon>Spirurina</taxon>
        <taxon>Ascaridomorpha</taxon>
        <taxon>Ascaridoidea</taxon>
        <taxon>Toxocaridae</taxon>
        <taxon>Toxocara</taxon>
    </lineage>
</organism>
<sequence>MSSTDTVLKLKLKIYEKIGQMPNDQLIYMNERLLCDTETLGQARIDPHELAVHPLTLIVQYMGDIQTEPRRLERGFADTALSHD</sequence>
<dbReference type="STRING" id="6265.A0A0B2UPX5"/>
<evidence type="ECO:0000259" key="1">
    <source>
        <dbReference type="PROSITE" id="PS50053"/>
    </source>
</evidence>
<protein>
    <recommendedName>
        <fullName evidence="1">Ubiquitin-like domain-containing protein</fullName>
    </recommendedName>
</protein>
<gene>
    <name evidence="2" type="ORF">Tcan_02265</name>
    <name evidence="3" type="ORF">TCNE_LOCUS7553</name>
</gene>
<evidence type="ECO:0000313" key="3">
    <source>
        <dbReference type="EMBL" id="VDM38874.1"/>
    </source>
</evidence>
<proteinExistence type="predicted"/>
<evidence type="ECO:0000313" key="2">
    <source>
        <dbReference type="EMBL" id="KHN71443.1"/>
    </source>
</evidence>
<evidence type="ECO:0000313" key="4">
    <source>
        <dbReference type="Proteomes" id="UP000031036"/>
    </source>
</evidence>